<protein>
    <submittedName>
        <fullName evidence="3">Formate dehydrogenase, subunit FdhD</fullName>
    </submittedName>
</protein>
<gene>
    <name evidence="3" type="ordered locus">Csal_2728</name>
</gene>
<dbReference type="KEGG" id="csa:Csal_2728"/>
<dbReference type="Gene3D" id="3.10.20.10">
    <property type="match status" value="1"/>
</dbReference>
<evidence type="ECO:0000256" key="1">
    <source>
        <dbReference type="ARBA" id="ARBA00022490"/>
    </source>
</evidence>
<dbReference type="STRING" id="290398.Csal_2728"/>
<dbReference type="SUPFAM" id="SSF53927">
    <property type="entry name" value="Cytidine deaminase-like"/>
    <property type="match status" value="1"/>
</dbReference>
<dbReference type="eggNOG" id="COG1526">
    <property type="taxonomic scope" value="Bacteria"/>
</dbReference>
<organism evidence="3 4">
    <name type="scientific">Chromohalobacter israelensis (strain ATCC BAA-138 / DSM 3043 / CIP 106854 / NCIMB 13768 / 1H11)</name>
    <name type="common">Chromohalobacter salexigens</name>
    <dbReference type="NCBI Taxonomy" id="290398"/>
    <lineage>
        <taxon>Bacteria</taxon>
        <taxon>Pseudomonadati</taxon>
        <taxon>Pseudomonadota</taxon>
        <taxon>Gammaproteobacteria</taxon>
        <taxon>Oceanospirillales</taxon>
        <taxon>Halomonadaceae</taxon>
        <taxon>Chromohalobacter</taxon>
    </lineage>
</organism>
<name>Q1QTY3_CHRI1</name>
<evidence type="ECO:0000313" key="3">
    <source>
        <dbReference type="EMBL" id="ABE60075.1"/>
    </source>
</evidence>
<dbReference type="HOGENOM" id="CLU_056887_2_0_6"/>
<dbReference type="PANTHER" id="PTHR30592:SF1">
    <property type="entry name" value="SULFUR CARRIER PROTEIN FDHD"/>
    <property type="match status" value="1"/>
</dbReference>
<keyword evidence="4" id="KW-1185">Reference proteome</keyword>
<evidence type="ECO:0000256" key="2">
    <source>
        <dbReference type="ARBA" id="ARBA00023150"/>
    </source>
</evidence>
<dbReference type="Gene3D" id="3.40.140.10">
    <property type="entry name" value="Cytidine Deaminase, domain 2"/>
    <property type="match status" value="1"/>
</dbReference>
<dbReference type="InterPro" id="IPR016193">
    <property type="entry name" value="Cytidine_deaminase-like"/>
</dbReference>
<dbReference type="Pfam" id="PF02634">
    <property type="entry name" value="FdhD-NarQ"/>
    <property type="match status" value="1"/>
</dbReference>
<evidence type="ECO:0000313" key="4">
    <source>
        <dbReference type="Proteomes" id="UP000000239"/>
    </source>
</evidence>
<dbReference type="GO" id="GO:0006777">
    <property type="term" value="P:Mo-molybdopterin cofactor biosynthetic process"/>
    <property type="evidence" value="ECO:0007669"/>
    <property type="project" value="UniProtKB-KW"/>
</dbReference>
<dbReference type="EMBL" id="CP000285">
    <property type="protein sequence ID" value="ABE60075.1"/>
    <property type="molecule type" value="Genomic_DNA"/>
</dbReference>
<dbReference type="Proteomes" id="UP000000239">
    <property type="component" value="Chromosome"/>
</dbReference>
<keyword evidence="2" id="KW-0501">Molybdenum cofactor biosynthesis</keyword>
<keyword evidence="1" id="KW-0963">Cytoplasm</keyword>
<accession>Q1QTY3</accession>
<dbReference type="InterPro" id="IPR003786">
    <property type="entry name" value="FdhD"/>
</dbReference>
<proteinExistence type="predicted"/>
<dbReference type="AlphaFoldDB" id="Q1QTY3"/>
<sequence>MPAARRFETAPNRWTGVASDEPRAGHYVSRWNLHMPPEPMTSHAFSAIARYDDQCGRPLRALEGPQEQPITLTLNDTAMVTLLATPEALEPLALGHAFTAGWIARAAEVEAVHLSRLRHGLAVRLSVSPRVEERAAGLRRADASVSSCGACGVAEEAQLMQGLTRLPSRAPLAPEALLKGIERLQRHARPGLHTALGLAENGEVLARGVDIGRHNALDRIIGDGLTRQAMPAAVLLSSRCSMELVQKTVRAGITTLATLSLPSSLAVEIARACDLNLICCHRGRRLERLSGPASADDTVT</sequence>
<reference evidence="3 4" key="1">
    <citation type="journal article" date="2011" name="Stand. Genomic Sci.">
        <title>Complete genome sequence of the halophilic and highly halotolerant Chromohalobacter salexigens type strain (1H11(T)).</title>
        <authorList>
            <person name="Copeland A."/>
            <person name="O'Connor K."/>
            <person name="Lucas S."/>
            <person name="Lapidus A."/>
            <person name="Berry K.W."/>
            <person name="Detter J.C."/>
            <person name="Del Rio T.G."/>
            <person name="Hammon N."/>
            <person name="Dalin E."/>
            <person name="Tice H."/>
            <person name="Pitluck S."/>
            <person name="Bruce D."/>
            <person name="Goodwin L."/>
            <person name="Han C."/>
            <person name="Tapia R."/>
            <person name="Saunders E."/>
            <person name="Schmutz J."/>
            <person name="Brettin T."/>
            <person name="Larimer F."/>
            <person name="Land M."/>
            <person name="Hauser L."/>
            <person name="Vargas C."/>
            <person name="Nieto J.J."/>
            <person name="Kyrpides N.C."/>
            <person name="Ivanova N."/>
            <person name="Goker M."/>
            <person name="Klenk H.P."/>
            <person name="Csonka L.N."/>
            <person name="Woyke T."/>
        </authorList>
    </citation>
    <scope>NUCLEOTIDE SEQUENCE [LARGE SCALE GENOMIC DNA]</scope>
    <source>
        <strain evidence="4">ATCC BAA-138 / DSM 3043 / CIP 106854 / NCIMB 13768 / 1H11</strain>
    </source>
</reference>
<dbReference type="PANTHER" id="PTHR30592">
    <property type="entry name" value="FORMATE DEHYDROGENASE"/>
    <property type="match status" value="1"/>
</dbReference>
<dbReference type="GO" id="GO:0016783">
    <property type="term" value="F:sulfurtransferase activity"/>
    <property type="evidence" value="ECO:0007669"/>
    <property type="project" value="InterPro"/>
</dbReference>